<dbReference type="Proteomes" id="UP000053558">
    <property type="component" value="Unassembled WGS sequence"/>
</dbReference>
<reference evidence="3" key="1">
    <citation type="journal article" date="2012" name="Science">
        <title>The Paleozoic origin of enzymatic lignin decomposition reconstructed from 31 fungal genomes.</title>
        <authorList>
            <person name="Floudas D."/>
            <person name="Binder M."/>
            <person name="Riley R."/>
            <person name="Barry K."/>
            <person name="Blanchette R.A."/>
            <person name="Henrissat B."/>
            <person name="Martinez A.T."/>
            <person name="Otillar R."/>
            <person name="Spatafora J.W."/>
            <person name="Yadav J.S."/>
            <person name="Aerts A."/>
            <person name="Benoit I."/>
            <person name="Boyd A."/>
            <person name="Carlson A."/>
            <person name="Copeland A."/>
            <person name="Coutinho P.M."/>
            <person name="de Vries R.P."/>
            <person name="Ferreira P."/>
            <person name="Findley K."/>
            <person name="Foster B."/>
            <person name="Gaskell J."/>
            <person name="Glotzer D."/>
            <person name="Gorecki P."/>
            <person name="Heitman J."/>
            <person name="Hesse C."/>
            <person name="Hori C."/>
            <person name="Igarashi K."/>
            <person name="Jurgens J.A."/>
            <person name="Kallen N."/>
            <person name="Kersten P."/>
            <person name="Kohler A."/>
            <person name="Kuees U."/>
            <person name="Kumar T.K.A."/>
            <person name="Kuo A."/>
            <person name="LaButti K."/>
            <person name="Larrondo L.F."/>
            <person name="Lindquist E."/>
            <person name="Ling A."/>
            <person name="Lombard V."/>
            <person name="Lucas S."/>
            <person name="Lundell T."/>
            <person name="Martin R."/>
            <person name="McLaughlin D.J."/>
            <person name="Morgenstern I."/>
            <person name="Morin E."/>
            <person name="Murat C."/>
            <person name="Nagy L.G."/>
            <person name="Nolan M."/>
            <person name="Ohm R.A."/>
            <person name="Patyshakuliyeva A."/>
            <person name="Rokas A."/>
            <person name="Ruiz-Duenas F.J."/>
            <person name="Sabat G."/>
            <person name="Salamov A."/>
            <person name="Samejima M."/>
            <person name="Schmutz J."/>
            <person name="Slot J.C."/>
            <person name="St John F."/>
            <person name="Stenlid J."/>
            <person name="Sun H."/>
            <person name="Sun S."/>
            <person name="Syed K."/>
            <person name="Tsang A."/>
            <person name="Wiebenga A."/>
            <person name="Young D."/>
            <person name="Pisabarro A."/>
            <person name="Eastwood D.C."/>
            <person name="Martin F."/>
            <person name="Cullen D."/>
            <person name="Grigoriev I.V."/>
            <person name="Hibbett D.S."/>
        </authorList>
    </citation>
    <scope>NUCLEOTIDE SEQUENCE [LARGE SCALE GENOMIC DNA]</scope>
    <source>
        <strain evidence="3">RWD-64-598 SS2</strain>
    </source>
</reference>
<gene>
    <name evidence="2" type="ORF">CONPUDRAFT_159808</name>
</gene>
<proteinExistence type="predicted"/>
<dbReference type="InterPro" id="IPR018247">
    <property type="entry name" value="EF_Hand_1_Ca_BS"/>
</dbReference>
<dbReference type="GeneID" id="19204186"/>
<name>R7SFJ0_CONPW</name>
<evidence type="ECO:0000256" key="1">
    <source>
        <dbReference type="SAM" id="MobiDB-lite"/>
    </source>
</evidence>
<feature type="region of interest" description="Disordered" evidence="1">
    <location>
        <begin position="491"/>
        <end position="528"/>
    </location>
</feature>
<dbReference type="AlphaFoldDB" id="R7SFJ0"/>
<protein>
    <submittedName>
        <fullName evidence="2">Uncharacterized protein</fullName>
    </submittedName>
</protein>
<dbReference type="RefSeq" id="XP_007775129.1">
    <property type="nucleotide sequence ID" value="XM_007776939.1"/>
</dbReference>
<dbReference type="OrthoDB" id="2679510at2759"/>
<dbReference type="PROSITE" id="PS00018">
    <property type="entry name" value="EF_HAND_1"/>
    <property type="match status" value="1"/>
</dbReference>
<accession>R7SFJ0</accession>
<sequence>MESTKLVALESLQASCPPFVDNLFFEIYSLCFTLLPNPNHLRRRHWDADLTPVNCNIPASWLAGRNQAHAILSTSQLSPDVYDYDSLLIGSGVDFLRPLGGNKYFGISSDDAGEDPSNPAPLPPIPDNHHQTHHSTDEDADDELEVREFEEGLEDFVSDEVLDPDLLPLDPSPGVLPTPSGPGIRPLDWCLYKGNWVHKASIVQILINTGFNRKSLNRLGRCASFTKSLKRKNAHTTPARPSAGTDIFTLGDPFVCLVRSGGVISAALARSTTITHNGYTVPFLKYGAVQDPKTRVKGQVLDLRDITTPTDDGLQTDWYWTGDYIKEITTVQGISHTGEKPALVTSDGHLVQRVNTILTQFSERPDLDRSSFPSIPLSVDFTWQVPHETLTMTCSVLHITLVSAGLSARSLKTITPLVGGGTFPYAIGGRASFVAELLDATYHPLYALPDLSRGGHALPPAVLDELALTALEYDFANIPDSHRSFLPLVTQRTIEPDPSEPPVASGSSLKRGAQSGPKSKPKRTKRLP</sequence>
<feature type="compositionally biased region" description="Basic residues" evidence="1">
    <location>
        <begin position="519"/>
        <end position="528"/>
    </location>
</feature>
<keyword evidence="3" id="KW-1185">Reference proteome</keyword>
<dbReference type="KEGG" id="cput:CONPUDRAFT_159808"/>
<evidence type="ECO:0000313" key="2">
    <source>
        <dbReference type="EMBL" id="EIW74507.1"/>
    </source>
</evidence>
<organism evidence="2 3">
    <name type="scientific">Coniophora puteana (strain RWD-64-598)</name>
    <name type="common">Brown rot fungus</name>
    <dbReference type="NCBI Taxonomy" id="741705"/>
    <lineage>
        <taxon>Eukaryota</taxon>
        <taxon>Fungi</taxon>
        <taxon>Dikarya</taxon>
        <taxon>Basidiomycota</taxon>
        <taxon>Agaricomycotina</taxon>
        <taxon>Agaricomycetes</taxon>
        <taxon>Agaricomycetidae</taxon>
        <taxon>Boletales</taxon>
        <taxon>Coniophorineae</taxon>
        <taxon>Coniophoraceae</taxon>
        <taxon>Coniophora</taxon>
    </lineage>
</organism>
<feature type="region of interest" description="Disordered" evidence="1">
    <location>
        <begin position="107"/>
        <end position="143"/>
    </location>
</feature>
<evidence type="ECO:0000313" key="3">
    <source>
        <dbReference type="Proteomes" id="UP000053558"/>
    </source>
</evidence>
<dbReference type="EMBL" id="JH711591">
    <property type="protein sequence ID" value="EIW74507.1"/>
    <property type="molecule type" value="Genomic_DNA"/>
</dbReference>
<feature type="compositionally biased region" description="Basic and acidic residues" evidence="1">
    <location>
        <begin position="127"/>
        <end position="137"/>
    </location>
</feature>